<organism evidence="1 2">
    <name type="scientific">Chitinimonas arctica</name>
    <dbReference type="NCBI Taxonomy" id="2594795"/>
    <lineage>
        <taxon>Bacteria</taxon>
        <taxon>Pseudomonadati</taxon>
        <taxon>Pseudomonadota</taxon>
        <taxon>Betaproteobacteria</taxon>
        <taxon>Neisseriales</taxon>
        <taxon>Chitinibacteraceae</taxon>
        <taxon>Chitinimonas</taxon>
    </lineage>
</organism>
<dbReference type="KEGG" id="cari:FNU76_16725"/>
<dbReference type="Proteomes" id="UP000317550">
    <property type="component" value="Chromosome"/>
</dbReference>
<reference evidence="2" key="1">
    <citation type="submission" date="2019-07" db="EMBL/GenBank/DDBJ databases">
        <title>Chitinimonas sp. nov., isolated from Ny-Alesund, arctica soil.</title>
        <authorList>
            <person name="Xu Q."/>
            <person name="Peng F."/>
        </authorList>
    </citation>
    <scope>NUCLEOTIDE SEQUENCE [LARGE SCALE GENOMIC DNA]</scope>
    <source>
        <strain evidence="2">R3-44</strain>
    </source>
</reference>
<dbReference type="RefSeq" id="WP_144279245.1">
    <property type="nucleotide sequence ID" value="NZ_CP041730.1"/>
</dbReference>
<evidence type="ECO:0000313" key="1">
    <source>
        <dbReference type="EMBL" id="QDQ27857.1"/>
    </source>
</evidence>
<name>A0A516SI69_9NEIS</name>
<keyword evidence="2" id="KW-1185">Reference proteome</keyword>
<dbReference type="AlphaFoldDB" id="A0A516SI69"/>
<evidence type="ECO:0000313" key="2">
    <source>
        <dbReference type="Proteomes" id="UP000317550"/>
    </source>
</evidence>
<accession>A0A516SI69</accession>
<gene>
    <name evidence="1" type="ORF">FNU76_16725</name>
</gene>
<protein>
    <submittedName>
        <fullName evidence="1">Uncharacterized protein</fullName>
    </submittedName>
</protein>
<sequence length="179" mass="20513">MPVHQVVAVGHLGLSPGALKAVFKDAQFAYHGNSIIANVKVSRAAKCRGNCIQRFVGHLQNFFLDRDLRRIEQAQRDVGLILWQLNIIKNHPNALFLNEELNSKPGYNFGIDVNGLDIRGFKAKIERTAAKEYEKNFIIAESKQCQIGYDKENKKVRLFTFEPHLARRYRFEDLFSLPV</sequence>
<dbReference type="EMBL" id="CP041730">
    <property type="protein sequence ID" value="QDQ27857.1"/>
    <property type="molecule type" value="Genomic_DNA"/>
</dbReference>
<proteinExistence type="predicted"/>